<evidence type="ECO:0000313" key="1">
    <source>
        <dbReference type="EMBL" id="KKW07057.1"/>
    </source>
</evidence>
<reference evidence="1 2" key="1">
    <citation type="journal article" date="2015" name="Nature">
        <title>rRNA introns, odd ribosomes, and small enigmatic genomes across a large radiation of phyla.</title>
        <authorList>
            <person name="Brown C.T."/>
            <person name="Hug L.A."/>
            <person name="Thomas B.C."/>
            <person name="Sharon I."/>
            <person name="Castelle C.J."/>
            <person name="Singh A."/>
            <person name="Wilkins M.J."/>
            <person name="Williams K.H."/>
            <person name="Banfield J.F."/>
        </authorList>
    </citation>
    <scope>NUCLEOTIDE SEQUENCE [LARGE SCALE GENOMIC DNA]</scope>
</reference>
<name>A0A0G1XWQ6_9BACT</name>
<dbReference type="EMBL" id="LCPV01000020">
    <property type="protein sequence ID" value="KKW07057.1"/>
    <property type="molecule type" value="Genomic_DNA"/>
</dbReference>
<evidence type="ECO:0000313" key="2">
    <source>
        <dbReference type="Proteomes" id="UP000034589"/>
    </source>
</evidence>
<proteinExistence type="predicted"/>
<dbReference type="Proteomes" id="UP000034589">
    <property type="component" value="Unassembled WGS sequence"/>
</dbReference>
<sequence length="29" mass="3276">MTELLALAILTTLINSGPRIGRFETRFQI</sequence>
<accession>A0A0G1XWQ6</accession>
<organism evidence="1 2">
    <name type="scientific">Candidatus Kaiserbacteria bacterium GW2011_GWC2_49_12</name>
    <dbReference type="NCBI Taxonomy" id="1618675"/>
    <lineage>
        <taxon>Bacteria</taxon>
        <taxon>Candidatus Kaiseribacteriota</taxon>
    </lineage>
</organism>
<comment type="caution">
    <text evidence="1">The sequence shown here is derived from an EMBL/GenBank/DDBJ whole genome shotgun (WGS) entry which is preliminary data.</text>
</comment>
<dbReference type="AlphaFoldDB" id="A0A0G1XWQ6"/>
<gene>
    <name evidence="1" type="ORF">UY39_C0020G0011</name>
</gene>
<protein>
    <submittedName>
        <fullName evidence="1">Uncharacterized protein</fullName>
    </submittedName>
</protein>